<name>A0A1P8WAQ5_9PLAN</name>
<feature type="transmembrane region" description="Helical" evidence="1">
    <location>
        <begin position="12"/>
        <end position="34"/>
    </location>
</feature>
<proteinExistence type="predicted"/>
<dbReference type="Proteomes" id="UP000187735">
    <property type="component" value="Chromosome"/>
</dbReference>
<evidence type="ECO:0000256" key="1">
    <source>
        <dbReference type="SAM" id="Phobius"/>
    </source>
</evidence>
<evidence type="ECO:0000313" key="2">
    <source>
        <dbReference type="EMBL" id="APZ91114.1"/>
    </source>
</evidence>
<keyword evidence="1" id="KW-0472">Membrane</keyword>
<dbReference type="RefSeq" id="WP_077022924.1">
    <property type="nucleotide sequence ID" value="NZ_CP017641.1"/>
</dbReference>
<evidence type="ECO:0000313" key="3">
    <source>
        <dbReference type="Proteomes" id="UP000187735"/>
    </source>
</evidence>
<keyword evidence="3" id="KW-1185">Reference proteome</keyword>
<sequence>MSVIRPHWFPLLCGLIALVSLYDTFLIVQYSWSINLLEENPVGRWLLNVADGEVGVFVRVKLAGTVIVLTILAVLKKLRSRKAFPVTTSVAAWQAGLFTYLVLA</sequence>
<organism evidence="2 3">
    <name type="scientific">Fuerstiella marisgermanici</name>
    <dbReference type="NCBI Taxonomy" id="1891926"/>
    <lineage>
        <taxon>Bacteria</taxon>
        <taxon>Pseudomonadati</taxon>
        <taxon>Planctomycetota</taxon>
        <taxon>Planctomycetia</taxon>
        <taxon>Planctomycetales</taxon>
        <taxon>Planctomycetaceae</taxon>
        <taxon>Fuerstiella</taxon>
    </lineage>
</organism>
<dbReference type="KEGG" id="fmr:Fuma_00700"/>
<reference evidence="2 3" key="1">
    <citation type="journal article" date="2016" name="Front. Microbiol.">
        <title>Fuerstia marisgermanicae gen. nov., sp. nov., an Unusual Member of the Phylum Planctomycetes from the German Wadden Sea.</title>
        <authorList>
            <person name="Kohn T."/>
            <person name="Heuer A."/>
            <person name="Jogler M."/>
            <person name="Vollmers J."/>
            <person name="Boedeker C."/>
            <person name="Bunk B."/>
            <person name="Rast P."/>
            <person name="Borchert D."/>
            <person name="Glockner I."/>
            <person name="Freese H.M."/>
            <person name="Klenk H.P."/>
            <person name="Overmann J."/>
            <person name="Kaster A.K."/>
            <person name="Rohde M."/>
            <person name="Wiegand S."/>
            <person name="Jogler C."/>
        </authorList>
    </citation>
    <scope>NUCLEOTIDE SEQUENCE [LARGE SCALE GENOMIC DNA]</scope>
    <source>
        <strain evidence="2 3">NH11</strain>
    </source>
</reference>
<protein>
    <recommendedName>
        <fullName evidence="4">DUF5658 domain-containing protein</fullName>
    </recommendedName>
</protein>
<dbReference type="OrthoDB" id="291410at2"/>
<dbReference type="AlphaFoldDB" id="A0A1P8WAQ5"/>
<accession>A0A1P8WAQ5</accession>
<gene>
    <name evidence="2" type="ORF">Fuma_00700</name>
</gene>
<evidence type="ECO:0008006" key="4">
    <source>
        <dbReference type="Google" id="ProtNLM"/>
    </source>
</evidence>
<dbReference type="EMBL" id="CP017641">
    <property type="protein sequence ID" value="APZ91114.1"/>
    <property type="molecule type" value="Genomic_DNA"/>
</dbReference>
<keyword evidence="1" id="KW-1133">Transmembrane helix</keyword>
<feature type="transmembrane region" description="Helical" evidence="1">
    <location>
        <begin position="54"/>
        <end position="75"/>
    </location>
</feature>
<keyword evidence="1" id="KW-0812">Transmembrane</keyword>